<accession>A0AAP7W3R0</accession>
<protein>
    <submittedName>
        <fullName evidence="1">Uncharacterized protein</fullName>
    </submittedName>
</protein>
<name>A0AAP7W3R0_BACMY</name>
<evidence type="ECO:0000313" key="1">
    <source>
        <dbReference type="EMBL" id="OSX87014.1"/>
    </source>
</evidence>
<organism evidence="1 2">
    <name type="scientific">Bacillus mycoides</name>
    <dbReference type="NCBI Taxonomy" id="1405"/>
    <lineage>
        <taxon>Bacteria</taxon>
        <taxon>Bacillati</taxon>
        <taxon>Bacillota</taxon>
        <taxon>Bacilli</taxon>
        <taxon>Bacillales</taxon>
        <taxon>Bacillaceae</taxon>
        <taxon>Bacillus</taxon>
        <taxon>Bacillus cereus group</taxon>
    </lineage>
</organism>
<comment type="caution">
    <text evidence="1">The sequence shown here is derived from an EMBL/GenBank/DDBJ whole genome shotgun (WGS) entry which is preliminary data.</text>
</comment>
<dbReference type="EMBL" id="MRWU01000046">
    <property type="protein sequence ID" value="OSX87014.1"/>
    <property type="molecule type" value="Genomic_DNA"/>
</dbReference>
<dbReference type="AlphaFoldDB" id="A0AAP7W3R0"/>
<sequence>MGVYGENGHKWTKRVYKPYSFSVLLVLIRNTTTQMLYDYKTITNKQVAQGL</sequence>
<evidence type="ECO:0000313" key="2">
    <source>
        <dbReference type="Proteomes" id="UP000194131"/>
    </source>
</evidence>
<reference evidence="1 2" key="1">
    <citation type="submission" date="2016-12" db="EMBL/GenBank/DDBJ databases">
        <title>Genome Sequences of Twelve Sporeforming Bacillus Species Isolated from Foods.</title>
        <authorList>
            <person name="De Jong A."/>
            <person name="Holsappel S."/>
            <person name="Kuipers O.P."/>
        </authorList>
    </citation>
    <scope>NUCLEOTIDE SEQUENCE [LARGE SCALE GENOMIC DNA]</scope>
    <source>
        <strain evidence="1 2">S3E15</strain>
    </source>
</reference>
<gene>
    <name evidence="1" type="ORF">S3E15_04481</name>
</gene>
<dbReference type="Proteomes" id="UP000194131">
    <property type="component" value="Unassembled WGS sequence"/>
</dbReference>
<proteinExistence type="predicted"/>